<accession>A0A2H0W008</accession>
<dbReference type="Proteomes" id="UP000230935">
    <property type="component" value="Unassembled WGS sequence"/>
</dbReference>
<feature type="signal peptide" evidence="1">
    <location>
        <begin position="1"/>
        <end position="21"/>
    </location>
</feature>
<protein>
    <recommendedName>
        <fullName evidence="4">DUF1573 domain-containing protein</fullName>
    </recommendedName>
</protein>
<evidence type="ECO:0000313" key="3">
    <source>
        <dbReference type="Proteomes" id="UP000230935"/>
    </source>
</evidence>
<evidence type="ECO:0000313" key="2">
    <source>
        <dbReference type="EMBL" id="PIS04682.1"/>
    </source>
</evidence>
<keyword evidence="1" id="KW-0732">Signal</keyword>
<dbReference type="PANTHER" id="PTHR37833">
    <property type="entry name" value="LIPOPROTEIN-RELATED"/>
    <property type="match status" value="1"/>
</dbReference>
<organism evidence="2 3">
    <name type="scientific">Candidatus Buchananbacteria bacterium CG10_big_fil_rev_8_21_14_0_10_42_9</name>
    <dbReference type="NCBI Taxonomy" id="1974526"/>
    <lineage>
        <taxon>Bacteria</taxon>
        <taxon>Candidatus Buchananiibacteriota</taxon>
    </lineage>
</organism>
<name>A0A2H0W008_9BACT</name>
<dbReference type="PANTHER" id="PTHR37833:SF1">
    <property type="entry name" value="SIGNAL PEPTIDE PROTEIN"/>
    <property type="match status" value="1"/>
</dbReference>
<dbReference type="InterPro" id="IPR013783">
    <property type="entry name" value="Ig-like_fold"/>
</dbReference>
<feature type="chain" id="PRO_5013641591" description="DUF1573 domain-containing protein" evidence="1">
    <location>
        <begin position="22"/>
        <end position="156"/>
    </location>
</feature>
<dbReference type="Gene3D" id="2.60.40.10">
    <property type="entry name" value="Immunoglobulins"/>
    <property type="match status" value="1"/>
</dbReference>
<dbReference type="Pfam" id="PF07610">
    <property type="entry name" value="DUF1573"/>
    <property type="match status" value="1"/>
</dbReference>
<proteinExistence type="predicted"/>
<comment type="caution">
    <text evidence="2">The sequence shown here is derived from an EMBL/GenBank/DDBJ whole genome shotgun (WGS) entry which is preliminary data.</text>
</comment>
<gene>
    <name evidence="2" type="ORF">COT81_05170</name>
</gene>
<evidence type="ECO:0008006" key="4">
    <source>
        <dbReference type="Google" id="ProtNLM"/>
    </source>
</evidence>
<sequence>MKHKIIITLTLVVLLNGCALAITKEKPNIAAPAQDSVFEFDEQEYDFGVVKQSGGIVAHDFSFTYNGADPIKVTGVPASCACTSAEIDKSELSPGDSGVITVAFDPNLHEEPQGRFFKTVAILTEPKLEIEPEIKIWAEINLDLGPEAYKLKEHID</sequence>
<dbReference type="AlphaFoldDB" id="A0A2H0W008"/>
<reference evidence="3" key="1">
    <citation type="submission" date="2017-09" db="EMBL/GenBank/DDBJ databases">
        <title>Depth-based differentiation of microbial function through sediment-hosted aquifers and enrichment of novel symbionts in the deep terrestrial subsurface.</title>
        <authorList>
            <person name="Probst A.J."/>
            <person name="Ladd B."/>
            <person name="Jarett J.K."/>
            <person name="Geller-Mcgrath D.E."/>
            <person name="Sieber C.M.K."/>
            <person name="Emerson J.B."/>
            <person name="Anantharaman K."/>
            <person name="Thomas B.C."/>
            <person name="Malmstrom R."/>
            <person name="Stieglmeier M."/>
            <person name="Klingl A."/>
            <person name="Woyke T."/>
            <person name="Ryan C.M."/>
            <person name="Banfield J.F."/>
        </authorList>
    </citation>
    <scope>NUCLEOTIDE SEQUENCE [LARGE SCALE GENOMIC DNA]</scope>
</reference>
<dbReference type="InterPro" id="IPR011467">
    <property type="entry name" value="DUF1573"/>
</dbReference>
<evidence type="ECO:0000256" key="1">
    <source>
        <dbReference type="SAM" id="SignalP"/>
    </source>
</evidence>
<dbReference type="EMBL" id="PEZZ01000042">
    <property type="protein sequence ID" value="PIS04682.1"/>
    <property type="molecule type" value="Genomic_DNA"/>
</dbReference>